<keyword evidence="1" id="KW-0812">Transmembrane</keyword>
<evidence type="ECO:0000313" key="2">
    <source>
        <dbReference type="EMBL" id="OHA42869.1"/>
    </source>
</evidence>
<accession>A0A1G2P591</accession>
<dbReference type="AlphaFoldDB" id="A0A1G2P591"/>
<dbReference type="Proteomes" id="UP000177269">
    <property type="component" value="Unassembled WGS sequence"/>
</dbReference>
<name>A0A1G2P591_9BACT</name>
<dbReference type="EMBL" id="MHSK01000004">
    <property type="protein sequence ID" value="OHA42869.1"/>
    <property type="molecule type" value="Genomic_DNA"/>
</dbReference>
<evidence type="ECO:0008006" key="4">
    <source>
        <dbReference type="Google" id="ProtNLM"/>
    </source>
</evidence>
<reference evidence="2 3" key="1">
    <citation type="journal article" date="2016" name="Nat. Commun.">
        <title>Thousands of microbial genomes shed light on interconnected biogeochemical processes in an aquifer system.</title>
        <authorList>
            <person name="Anantharaman K."/>
            <person name="Brown C.T."/>
            <person name="Hug L.A."/>
            <person name="Sharon I."/>
            <person name="Castelle C.J."/>
            <person name="Probst A.J."/>
            <person name="Thomas B.C."/>
            <person name="Singh A."/>
            <person name="Wilkins M.J."/>
            <person name="Karaoz U."/>
            <person name="Brodie E.L."/>
            <person name="Williams K.H."/>
            <person name="Hubbard S.S."/>
            <person name="Banfield J.F."/>
        </authorList>
    </citation>
    <scope>NUCLEOTIDE SEQUENCE [LARGE SCALE GENOMIC DNA]</scope>
</reference>
<keyword evidence="1" id="KW-0472">Membrane</keyword>
<protein>
    <recommendedName>
        <fullName evidence="4">Prepilin-type N-terminal cleavage/methylation domain-containing protein</fullName>
    </recommendedName>
</protein>
<sequence>MTRNKVLLNNSFGRGFTLMETIIYIALFGLIMSGLFQTAYMIILNSRKMNDDLIRVNDTYFVLNKTEYYMRTADVIVEPAEGAESSRLAIKIGTSDILVERDATEKNVTVKKDSLPKIDLASGYANVEGLTFRNETAHVTANFIIDGKSYKIIISKHAP</sequence>
<evidence type="ECO:0000256" key="1">
    <source>
        <dbReference type="SAM" id="Phobius"/>
    </source>
</evidence>
<gene>
    <name evidence="2" type="ORF">A3G52_01285</name>
</gene>
<keyword evidence="1" id="KW-1133">Transmembrane helix</keyword>
<evidence type="ECO:0000313" key="3">
    <source>
        <dbReference type="Proteomes" id="UP000177269"/>
    </source>
</evidence>
<feature type="transmembrane region" description="Helical" evidence="1">
    <location>
        <begin position="22"/>
        <end position="43"/>
    </location>
</feature>
<comment type="caution">
    <text evidence="2">The sequence shown here is derived from an EMBL/GenBank/DDBJ whole genome shotgun (WGS) entry which is preliminary data.</text>
</comment>
<proteinExistence type="predicted"/>
<organism evidence="2 3">
    <name type="scientific">Candidatus Taylorbacteria bacterium RIFCSPLOWO2_12_FULL_43_20</name>
    <dbReference type="NCBI Taxonomy" id="1802332"/>
    <lineage>
        <taxon>Bacteria</taxon>
        <taxon>Candidatus Tayloriibacteriota</taxon>
    </lineage>
</organism>